<accession>A0AAF1K5R7</accession>
<dbReference type="RefSeq" id="WP_211875367.1">
    <property type="nucleotide sequence ID" value="NZ_JAAEDH010000019.1"/>
</dbReference>
<feature type="transmembrane region" description="Helical" evidence="1">
    <location>
        <begin position="89"/>
        <end position="122"/>
    </location>
</feature>
<feature type="transmembrane region" description="Helical" evidence="1">
    <location>
        <begin position="48"/>
        <end position="69"/>
    </location>
</feature>
<evidence type="ECO:0000313" key="3">
    <source>
        <dbReference type="EMBL" id="MBR0656499.1"/>
    </source>
</evidence>
<comment type="caution">
    <text evidence="3">The sequence shown here is derived from an EMBL/GenBank/DDBJ whole genome shotgun (WGS) entry which is preliminary data.</text>
</comment>
<reference evidence="3" key="2">
    <citation type="journal article" date="2021" name="Syst. Appl. Microbiol.">
        <title>Roseomonas hellenica sp. nov., isolated from roots of wild-growing Alkanna tinctoria.</title>
        <authorList>
            <person name="Rat A."/>
            <person name="Naranjo H.D."/>
            <person name="Lebbe L."/>
            <person name="Cnockaert M."/>
            <person name="Krigas N."/>
            <person name="Grigoriadou K."/>
            <person name="Maloupa E."/>
            <person name="Willems A."/>
        </authorList>
    </citation>
    <scope>NUCLEOTIDE SEQUENCE</scope>
    <source>
        <strain evidence="3">LMG 28251</strain>
    </source>
</reference>
<proteinExistence type="predicted"/>
<organism evidence="3 4">
    <name type="scientific">Plastoroseomonas arctica</name>
    <dbReference type="NCBI Taxonomy" id="1509237"/>
    <lineage>
        <taxon>Bacteria</taxon>
        <taxon>Pseudomonadati</taxon>
        <taxon>Pseudomonadota</taxon>
        <taxon>Alphaproteobacteria</taxon>
        <taxon>Acetobacterales</taxon>
        <taxon>Acetobacteraceae</taxon>
        <taxon>Plastoroseomonas</taxon>
    </lineage>
</organism>
<keyword evidence="1" id="KW-0812">Transmembrane</keyword>
<keyword evidence="1" id="KW-1133">Transmembrane helix</keyword>
<dbReference type="Pfam" id="PF07331">
    <property type="entry name" value="TctB"/>
    <property type="match status" value="1"/>
</dbReference>
<dbReference type="InterPro" id="IPR009936">
    <property type="entry name" value="DUF1468"/>
</dbReference>
<keyword evidence="4" id="KW-1185">Reference proteome</keyword>
<protein>
    <submittedName>
        <fullName evidence="3">Tripartite tricarboxylate transporter TctB family protein</fullName>
    </submittedName>
</protein>
<dbReference type="AlphaFoldDB" id="A0AAF1K5R7"/>
<feature type="transmembrane region" description="Helical" evidence="1">
    <location>
        <begin position="134"/>
        <end position="157"/>
    </location>
</feature>
<feature type="domain" description="DUF1468" evidence="2">
    <location>
        <begin position="13"/>
        <end position="151"/>
    </location>
</feature>
<keyword evidence="1" id="KW-0472">Membrane</keyword>
<evidence type="ECO:0000259" key="2">
    <source>
        <dbReference type="Pfam" id="PF07331"/>
    </source>
</evidence>
<name>A0AAF1K5R7_9PROT</name>
<reference evidence="3" key="1">
    <citation type="submission" date="2020-01" db="EMBL/GenBank/DDBJ databases">
        <authorList>
            <person name="Rat A."/>
        </authorList>
    </citation>
    <scope>NUCLEOTIDE SEQUENCE</scope>
    <source>
        <strain evidence="3">LMG 28251</strain>
    </source>
</reference>
<dbReference type="Proteomes" id="UP001196068">
    <property type="component" value="Unassembled WGS sequence"/>
</dbReference>
<sequence>MTRARAYGPDLGAGLFVLLLGALALWQAAAIQSSPLYAQVGPRAVPYGVAAGLVLIGVGLVVVALRGGWSSEMEEVVEAPPTAWRSLAYLGAGLIANVALIEWLGFVLAATVQFVLVCAAFGSRHLLRDLGIGLAVTVAAYLFFARVLGVSIGAGILEGLI</sequence>
<dbReference type="EMBL" id="JAAEDH010000019">
    <property type="protein sequence ID" value="MBR0656499.1"/>
    <property type="molecule type" value="Genomic_DNA"/>
</dbReference>
<evidence type="ECO:0000313" key="4">
    <source>
        <dbReference type="Proteomes" id="UP001196068"/>
    </source>
</evidence>
<evidence type="ECO:0000256" key="1">
    <source>
        <dbReference type="SAM" id="Phobius"/>
    </source>
</evidence>
<gene>
    <name evidence="3" type="ORF">GXW79_15570</name>
</gene>